<gene>
    <name evidence="2" type="ORF">AVDCRST_MAG08-2679</name>
</gene>
<organism evidence="2">
    <name type="scientific">uncultured Acetobacteraceae bacterium</name>
    <dbReference type="NCBI Taxonomy" id="169975"/>
    <lineage>
        <taxon>Bacteria</taxon>
        <taxon>Pseudomonadati</taxon>
        <taxon>Pseudomonadota</taxon>
        <taxon>Alphaproteobacteria</taxon>
        <taxon>Acetobacterales</taxon>
        <taxon>Acetobacteraceae</taxon>
        <taxon>environmental samples</taxon>
    </lineage>
</organism>
<reference evidence="2" key="1">
    <citation type="submission" date="2020-02" db="EMBL/GenBank/DDBJ databases">
        <authorList>
            <person name="Meier V. D."/>
        </authorList>
    </citation>
    <scope>NUCLEOTIDE SEQUENCE</scope>
    <source>
        <strain evidence="2">AVDCRST_MAG08</strain>
    </source>
</reference>
<proteinExistence type="predicted"/>
<protein>
    <submittedName>
        <fullName evidence="2">Uncharacterized protein</fullName>
    </submittedName>
</protein>
<evidence type="ECO:0000256" key="1">
    <source>
        <dbReference type="SAM" id="Phobius"/>
    </source>
</evidence>
<keyword evidence="1" id="KW-0812">Transmembrane</keyword>
<dbReference type="AlphaFoldDB" id="A0A6J4IX52"/>
<dbReference type="EMBL" id="CADCTG010000198">
    <property type="protein sequence ID" value="CAA9261066.1"/>
    <property type="molecule type" value="Genomic_DNA"/>
</dbReference>
<sequence>MRSQALEHCVLAFTVIATLFWLDLVPTAVLQEAVVVLLGWAAFSTLLVASAGAWVAFARARAEARSRPRQHLTPHRG</sequence>
<keyword evidence="1" id="KW-1133">Transmembrane helix</keyword>
<name>A0A6J4IX52_9PROT</name>
<evidence type="ECO:0000313" key="2">
    <source>
        <dbReference type="EMBL" id="CAA9261066.1"/>
    </source>
</evidence>
<keyword evidence="1" id="KW-0472">Membrane</keyword>
<feature type="transmembrane region" description="Helical" evidence="1">
    <location>
        <begin position="37"/>
        <end position="57"/>
    </location>
</feature>
<accession>A0A6J4IX52</accession>